<feature type="domain" description="OmpR/PhoB-type" evidence="9">
    <location>
        <begin position="134"/>
        <end position="232"/>
    </location>
</feature>
<dbReference type="RefSeq" id="WP_343768958.1">
    <property type="nucleotide sequence ID" value="NZ_BAAACF010000001.1"/>
</dbReference>
<dbReference type="Gene3D" id="6.10.250.690">
    <property type="match status" value="1"/>
</dbReference>
<dbReference type="SUPFAM" id="SSF52172">
    <property type="entry name" value="CheY-like"/>
    <property type="match status" value="1"/>
</dbReference>
<evidence type="ECO:0000256" key="6">
    <source>
        <dbReference type="PROSITE-ProRule" id="PRU00169"/>
    </source>
</evidence>
<dbReference type="PROSITE" id="PS51755">
    <property type="entry name" value="OMPR_PHOB"/>
    <property type="match status" value="1"/>
</dbReference>
<dbReference type="PANTHER" id="PTHR48111:SF73">
    <property type="entry name" value="ALKALINE PHOSPHATASE SYNTHESIS TRANSCRIPTIONAL REGULATORY PROTEIN PHOP"/>
    <property type="match status" value="1"/>
</dbReference>
<evidence type="ECO:0000256" key="3">
    <source>
        <dbReference type="ARBA" id="ARBA00023125"/>
    </source>
</evidence>
<dbReference type="InterPro" id="IPR001867">
    <property type="entry name" value="OmpR/PhoB-type_DNA-bd"/>
</dbReference>
<evidence type="ECO:0000313" key="11">
    <source>
        <dbReference type="Proteomes" id="UP001500339"/>
    </source>
</evidence>
<evidence type="ECO:0000259" key="8">
    <source>
        <dbReference type="PROSITE" id="PS50110"/>
    </source>
</evidence>
<evidence type="ECO:0000256" key="2">
    <source>
        <dbReference type="ARBA" id="ARBA00023015"/>
    </source>
</evidence>
<organism evidence="10 11">
    <name type="scientific">Clostridium malenominatum</name>
    <dbReference type="NCBI Taxonomy" id="1539"/>
    <lineage>
        <taxon>Bacteria</taxon>
        <taxon>Bacillati</taxon>
        <taxon>Bacillota</taxon>
        <taxon>Clostridia</taxon>
        <taxon>Eubacteriales</taxon>
        <taxon>Clostridiaceae</taxon>
        <taxon>Clostridium</taxon>
    </lineage>
</organism>
<dbReference type="SMART" id="SM00448">
    <property type="entry name" value="REC"/>
    <property type="match status" value="1"/>
</dbReference>
<evidence type="ECO:0000256" key="1">
    <source>
        <dbReference type="ARBA" id="ARBA00018672"/>
    </source>
</evidence>
<evidence type="ECO:0000313" key="10">
    <source>
        <dbReference type="EMBL" id="GAA0724272.1"/>
    </source>
</evidence>
<keyword evidence="11" id="KW-1185">Reference proteome</keyword>
<keyword evidence="2" id="KW-0805">Transcription regulation</keyword>
<keyword evidence="3 7" id="KW-0238">DNA-binding</keyword>
<dbReference type="EMBL" id="BAAACF010000001">
    <property type="protein sequence ID" value="GAA0724272.1"/>
    <property type="molecule type" value="Genomic_DNA"/>
</dbReference>
<dbReference type="CDD" id="cd00383">
    <property type="entry name" value="trans_reg_C"/>
    <property type="match status" value="1"/>
</dbReference>
<evidence type="ECO:0000256" key="4">
    <source>
        <dbReference type="ARBA" id="ARBA00023163"/>
    </source>
</evidence>
<keyword evidence="6" id="KW-0597">Phosphoprotein</keyword>
<accession>A0ABN1IYZ4</accession>
<dbReference type="Proteomes" id="UP001500339">
    <property type="component" value="Unassembled WGS sequence"/>
</dbReference>
<name>A0ABN1IYZ4_9CLOT</name>
<feature type="modified residue" description="4-aspartylphosphate" evidence="6">
    <location>
        <position position="54"/>
    </location>
</feature>
<feature type="domain" description="Response regulatory" evidence="8">
    <location>
        <begin position="5"/>
        <end position="121"/>
    </location>
</feature>
<dbReference type="SMART" id="SM00862">
    <property type="entry name" value="Trans_reg_C"/>
    <property type="match status" value="1"/>
</dbReference>
<evidence type="ECO:0000259" key="9">
    <source>
        <dbReference type="PROSITE" id="PS51755"/>
    </source>
</evidence>
<dbReference type="InterPro" id="IPR001789">
    <property type="entry name" value="Sig_transdc_resp-reg_receiver"/>
</dbReference>
<sequence>MCKKKILLIDDEEYIVELIKYNMEQNGFDVIYGYNGEEGIKLAEAEKPNIIILDVMMPGIDGYEVCKRIRNNKITKDIPIIMLTVKREEADKVIGLELGADDFVTKPFGVRELVARIKAVLRRVEKDDGEERELGVIVIGDIEIDPKKHEVKKNGVVLDLTLTEFKLLSVLAESRGNLLTREVLIGEVWPGEAMPESRVLDVHIRKLRQKIEDNDKYPVYIETVRGLGYKIK</sequence>
<dbReference type="InterPro" id="IPR016032">
    <property type="entry name" value="Sig_transdc_resp-reg_C-effctor"/>
</dbReference>
<dbReference type="InterPro" id="IPR036388">
    <property type="entry name" value="WH-like_DNA-bd_sf"/>
</dbReference>
<reference evidence="10 11" key="1">
    <citation type="journal article" date="2019" name="Int. J. Syst. Evol. Microbiol.">
        <title>The Global Catalogue of Microorganisms (GCM) 10K type strain sequencing project: providing services to taxonomists for standard genome sequencing and annotation.</title>
        <authorList>
            <consortium name="The Broad Institute Genomics Platform"/>
            <consortium name="The Broad Institute Genome Sequencing Center for Infectious Disease"/>
            <person name="Wu L."/>
            <person name="Ma J."/>
        </authorList>
    </citation>
    <scope>NUCLEOTIDE SEQUENCE [LARGE SCALE GENOMIC DNA]</scope>
    <source>
        <strain evidence="10 11">JCM 1405</strain>
    </source>
</reference>
<dbReference type="PROSITE" id="PS50110">
    <property type="entry name" value="RESPONSE_REGULATORY"/>
    <property type="match status" value="1"/>
</dbReference>
<protein>
    <recommendedName>
        <fullName evidence="1">Stage 0 sporulation protein A homolog</fullName>
    </recommendedName>
</protein>
<comment type="function">
    <text evidence="5">May play the central regulatory role in sporulation. It may be an element of the effector pathway responsible for the activation of sporulation genes in response to nutritional stress. Spo0A may act in concert with spo0H (a sigma factor) to control the expression of some genes that are critical to the sporulation process.</text>
</comment>
<gene>
    <name evidence="10" type="ORF">GCM10008905_17920</name>
</gene>
<dbReference type="Gene3D" id="1.10.10.10">
    <property type="entry name" value="Winged helix-like DNA-binding domain superfamily/Winged helix DNA-binding domain"/>
    <property type="match status" value="1"/>
</dbReference>
<comment type="caution">
    <text evidence="10">The sequence shown here is derived from an EMBL/GenBank/DDBJ whole genome shotgun (WGS) entry which is preliminary data.</text>
</comment>
<dbReference type="Pfam" id="PF00486">
    <property type="entry name" value="Trans_reg_C"/>
    <property type="match status" value="1"/>
</dbReference>
<dbReference type="Gene3D" id="3.40.50.2300">
    <property type="match status" value="1"/>
</dbReference>
<evidence type="ECO:0000256" key="7">
    <source>
        <dbReference type="PROSITE-ProRule" id="PRU01091"/>
    </source>
</evidence>
<proteinExistence type="predicted"/>
<dbReference type="InterPro" id="IPR011006">
    <property type="entry name" value="CheY-like_superfamily"/>
</dbReference>
<dbReference type="SUPFAM" id="SSF46894">
    <property type="entry name" value="C-terminal effector domain of the bipartite response regulators"/>
    <property type="match status" value="1"/>
</dbReference>
<keyword evidence="4" id="KW-0804">Transcription</keyword>
<dbReference type="InterPro" id="IPR039420">
    <property type="entry name" value="WalR-like"/>
</dbReference>
<dbReference type="PANTHER" id="PTHR48111">
    <property type="entry name" value="REGULATOR OF RPOS"/>
    <property type="match status" value="1"/>
</dbReference>
<dbReference type="Pfam" id="PF00072">
    <property type="entry name" value="Response_reg"/>
    <property type="match status" value="1"/>
</dbReference>
<feature type="DNA-binding region" description="OmpR/PhoB-type" evidence="7">
    <location>
        <begin position="134"/>
        <end position="232"/>
    </location>
</feature>
<evidence type="ECO:0000256" key="5">
    <source>
        <dbReference type="ARBA" id="ARBA00024867"/>
    </source>
</evidence>